<reference evidence="3" key="2">
    <citation type="journal article" date="2019" name="Int. J. Syst. Evol. Microbiol.">
        <title>The Global Catalogue of Microorganisms (GCM) 10K type strain sequencing project: providing services to taxonomists for standard genome sequencing and annotation.</title>
        <authorList>
            <consortium name="The Broad Institute Genomics Platform"/>
            <consortium name="The Broad Institute Genome Sequencing Center for Infectious Disease"/>
            <person name="Wu L."/>
            <person name="Ma J."/>
        </authorList>
    </citation>
    <scope>NUCLEOTIDE SEQUENCE [LARGE SCALE GENOMIC DNA]</scope>
    <source>
        <strain evidence="3">CGMCC 4.7198</strain>
    </source>
</reference>
<organism evidence="1 3">
    <name type="scientific">Streptomyces lutosisoli</name>
    <dbReference type="NCBI Taxonomy" id="2665721"/>
    <lineage>
        <taxon>Bacteria</taxon>
        <taxon>Bacillati</taxon>
        <taxon>Actinomycetota</taxon>
        <taxon>Actinomycetes</taxon>
        <taxon>Kitasatosporales</taxon>
        <taxon>Streptomycetaceae</taxon>
        <taxon>Streptomyces</taxon>
    </lineage>
</organism>
<proteinExistence type="predicted"/>
<dbReference type="RefSeq" id="WP_381264979.1">
    <property type="nucleotide sequence ID" value="NZ_JBHTBI010000133.1"/>
</dbReference>
<reference evidence="1" key="1">
    <citation type="journal article" date="2014" name="Int. J. Syst. Evol. Microbiol.">
        <title>Complete genome of a new Firmicutes species belonging to the dominant human colonic microbiota ('Ruminococcus bicirculans') reveals two chromosomes and a selective capacity to utilize plant glucans.</title>
        <authorList>
            <consortium name="NISC Comparative Sequencing Program"/>
            <person name="Wegmann U."/>
            <person name="Louis P."/>
            <person name="Goesmann A."/>
            <person name="Henrissat B."/>
            <person name="Duncan S.H."/>
            <person name="Flint H.J."/>
        </authorList>
    </citation>
    <scope>NUCLEOTIDE SEQUENCE</scope>
    <source>
        <strain evidence="1">CGMCC 4.7198</strain>
    </source>
</reference>
<accession>A0ABW2VYH4</accession>
<sequence>MLRVEVPGPASCWTLAVDGVLHPVNESVPVVPGRRQVDLRCDLLWPAGLAQGHLACTVHVPAGGRVRLAAPGVDLGWLVFRQGDG</sequence>
<comment type="caution">
    <text evidence="1">The sequence shown here is derived from an EMBL/GenBank/DDBJ whole genome shotgun (WGS) entry which is preliminary data.</text>
</comment>
<protein>
    <submittedName>
        <fullName evidence="1">Uncharacterized protein</fullName>
    </submittedName>
</protein>
<evidence type="ECO:0000313" key="3">
    <source>
        <dbReference type="Proteomes" id="UP001596957"/>
    </source>
</evidence>
<dbReference type="Proteomes" id="UP001596957">
    <property type="component" value="Unassembled WGS sequence"/>
</dbReference>
<name>A0ABW2VYH4_9ACTN</name>
<gene>
    <name evidence="1" type="ORF">ACFQZP_39175</name>
    <name evidence="2" type="ORF">ACFQZP_39595</name>
</gene>
<dbReference type="EMBL" id="JBHTEC010000001">
    <property type="protein sequence ID" value="MFD0287557.1"/>
    <property type="molecule type" value="Genomic_DNA"/>
</dbReference>
<keyword evidence="3" id="KW-1185">Reference proteome</keyword>
<evidence type="ECO:0000313" key="2">
    <source>
        <dbReference type="EMBL" id="MFD0287628.1"/>
    </source>
</evidence>
<dbReference type="EMBL" id="JBHTEC010000003">
    <property type="protein sequence ID" value="MFD0287628.1"/>
    <property type="molecule type" value="Genomic_DNA"/>
</dbReference>
<evidence type="ECO:0000313" key="1">
    <source>
        <dbReference type="EMBL" id="MFD0287557.1"/>
    </source>
</evidence>
<reference evidence="1" key="3">
    <citation type="submission" date="2024-09" db="EMBL/GenBank/DDBJ databases">
        <authorList>
            <person name="Sun Q."/>
            <person name="Mori K."/>
        </authorList>
    </citation>
    <scope>NUCLEOTIDE SEQUENCE</scope>
    <source>
        <strain evidence="1">CGMCC 4.7198</strain>
    </source>
</reference>